<evidence type="ECO:0000256" key="5">
    <source>
        <dbReference type="ARBA" id="ARBA00022825"/>
    </source>
</evidence>
<dbReference type="InterPro" id="IPR027461">
    <property type="entry name" value="Carboxypeptidase_A_C_sf"/>
</dbReference>
<evidence type="ECO:0000259" key="7">
    <source>
        <dbReference type="Pfam" id="PF02016"/>
    </source>
</evidence>
<dbReference type="AlphaFoldDB" id="A0A833HMN3"/>
<dbReference type="GO" id="GO:0004180">
    <property type="term" value="F:carboxypeptidase activity"/>
    <property type="evidence" value="ECO:0007669"/>
    <property type="project" value="UniProtKB-KW"/>
</dbReference>
<dbReference type="Proteomes" id="UP000465601">
    <property type="component" value="Unassembled WGS sequence"/>
</dbReference>
<dbReference type="InterPro" id="IPR029062">
    <property type="entry name" value="Class_I_gatase-like"/>
</dbReference>
<keyword evidence="4" id="KW-0378">Hydrolase</keyword>
<dbReference type="RefSeq" id="WP_151866377.1">
    <property type="nucleotide sequence ID" value="NZ_WBZB01000039.1"/>
</dbReference>
<reference evidence="9 10" key="1">
    <citation type="submission" date="2019-10" db="EMBL/GenBank/DDBJ databases">
        <title>Alkaliphilus serpentinus sp. nov. and Alkaliphilus pronyensis sp. nov., two novel anaerobic alkaliphilic species isolated from the serpentinized-hosted hydrothermal field of the Prony Bay (New Caledonia).</title>
        <authorList>
            <person name="Postec A."/>
        </authorList>
    </citation>
    <scope>NUCLEOTIDE SEQUENCE [LARGE SCALE GENOMIC DNA]</scope>
    <source>
        <strain evidence="9 10">LacT</strain>
    </source>
</reference>
<comment type="similarity">
    <text evidence="1">Belongs to the peptidase S66 family.</text>
</comment>
<comment type="caution">
    <text evidence="9">The sequence shown here is derived from an EMBL/GenBank/DDBJ whole genome shotgun (WGS) entry which is preliminary data.</text>
</comment>
<keyword evidence="3" id="KW-0645">Protease</keyword>
<evidence type="ECO:0000256" key="1">
    <source>
        <dbReference type="ARBA" id="ARBA00010233"/>
    </source>
</evidence>
<dbReference type="InterPro" id="IPR040921">
    <property type="entry name" value="Peptidase_S66C"/>
</dbReference>
<dbReference type="InterPro" id="IPR003507">
    <property type="entry name" value="S66_fam"/>
</dbReference>
<dbReference type="SUPFAM" id="SSF141986">
    <property type="entry name" value="LD-carboxypeptidase A C-terminal domain-like"/>
    <property type="match status" value="1"/>
</dbReference>
<feature type="active site" description="Nucleophile" evidence="6">
    <location>
        <position position="109"/>
    </location>
</feature>
<dbReference type="PANTHER" id="PTHR30237">
    <property type="entry name" value="MURAMOYLTETRAPEPTIDE CARBOXYPEPTIDASE"/>
    <property type="match status" value="1"/>
</dbReference>
<feature type="active site" description="Charge relay system" evidence="6">
    <location>
        <position position="276"/>
    </location>
</feature>
<dbReference type="SUPFAM" id="SSF52317">
    <property type="entry name" value="Class I glutamine amidotransferase-like"/>
    <property type="match status" value="1"/>
</dbReference>
<keyword evidence="5" id="KW-0720">Serine protease</keyword>
<keyword evidence="10" id="KW-1185">Reference proteome</keyword>
<protein>
    <submittedName>
        <fullName evidence="9">LD-carboxypeptidase</fullName>
    </submittedName>
</protein>
<keyword evidence="2 9" id="KW-0121">Carboxypeptidase</keyword>
<evidence type="ECO:0000259" key="8">
    <source>
        <dbReference type="Pfam" id="PF17676"/>
    </source>
</evidence>
<dbReference type="Pfam" id="PF02016">
    <property type="entry name" value="Peptidase_S66"/>
    <property type="match status" value="1"/>
</dbReference>
<dbReference type="GO" id="GO:0006508">
    <property type="term" value="P:proteolysis"/>
    <property type="evidence" value="ECO:0007669"/>
    <property type="project" value="UniProtKB-KW"/>
</dbReference>
<accession>A0A833HMN3</accession>
<dbReference type="Gene3D" id="3.50.30.60">
    <property type="entry name" value="LD-carboxypeptidase A C-terminal domain-like"/>
    <property type="match status" value="1"/>
</dbReference>
<evidence type="ECO:0000313" key="9">
    <source>
        <dbReference type="EMBL" id="KAB3528821.1"/>
    </source>
</evidence>
<evidence type="ECO:0000256" key="6">
    <source>
        <dbReference type="PIRSR" id="PIRSR028757-1"/>
    </source>
</evidence>
<evidence type="ECO:0000313" key="10">
    <source>
        <dbReference type="Proteomes" id="UP000465601"/>
    </source>
</evidence>
<dbReference type="EMBL" id="WBZB01000039">
    <property type="protein sequence ID" value="KAB3528821.1"/>
    <property type="molecule type" value="Genomic_DNA"/>
</dbReference>
<dbReference type="OrthoDB" id="9807329at2"/>
<feature type="domain" description="LD-carboxypeptidase N-terminal" evidence="7">
    <location>
        <begin position="13"/>
        <end position="129"/>
    </location>
</feature>
<gene>
    <name evidence="9" type="ORF">F8153_10880</name>
</gene>
<dbReference type="Gene3D" id="3.40.50.10740">
    <property type="entry name" value="Class I glutamine amidotransferase-like"/>
    <property type="match status" value="1"/>
</dbReference>
<dbReference type="CDD" id="cd07025">
    <property type="entry name" value="Peptidase_S66"/>
    <property type="match status" value="1"/>
</dbReference>
<sequence length="308" mass="34393">MIKPKGLEKGDLIGIVAPASPLQGKQLDQAIEKFKAMGFRIEVGESCYSKDRYLAGDDSIRVKDINNYFSNKEIKGIVSLRGGYGSQRLLKNIDFDMIMKNPKIFIGYSDITAIHIAINQLSRLITFHGPMALNIPHMDEFTASSLLNTIMINKGSYEINNPPFYEIHTLRRGIASGILTGGNLSMIVSTLGTPYEIETKGRILFVEDIKEEGYKIDRMLTQLSLAGKLEEVAGIIIGNFKDCCYQEDHKDVPLYKLFKEKLPHNIPILYNLMAGHCKPNITLPLGARTTINAEEGKILIQESVLDEV</sequence>
<dbReference type="PANTHER" id="PTHR30237:SF2">
    <property type="entry name" value="MUREIN TETRAPEPTIDE CARBOXYPEPTIDASE"/>
    <property type="match status" value="1"/>
</dbReference>
<evidence type="ECO:0000256" key="3">
    <source>
        <dbReference type="ARBA" id="ARBA00022670"/>
    </source>
</evidence>
<feature type="domain" description="LD-carboxypeptidase C-terminal" evidence="8">
    <location>
        <begin position="176"/>
        <end position="291"/>
    </location>
</feature>
<evidence type="ECO:0000256" key="2">
    <source>
        <dbReference type="ARBA" id="ARBA00022645"/>
    </source>
</evidence>
<dbReference type="InterPro" id="IPR027478">
    <property type="entry name" value="LdcA_N"/>
</dbReference>
<proteinExistence type="inferred from homology"/>
<dbReference type="Pfam" id="PF17676">
    <property type="entry name" value="Peptidase_S66C"/>
    <property type="match status" value="1"/>
</dbReference>
<name>A0A833HMN3_9FIRM</name>
<dbReference type="GO" id="GO:0008236">
    <property type="term" value="F:serine-type peptidase activity"/>
    <property type="evidence" value="ECO:0007669"/>
    <property type="project" value="UniProtKB-KW"/>
</dbReference>
<dbReference type="PIRSF" id="PIRSF028757">
    <property type="entry name" value="LD-carboxypeptidase"/>
    <property type="match status" value="1"/>
</dbReference>
<dbReference type="InterPro" id="IPR040449">
    <property type="entry name" value="Peptidase_S66_N"/>
</dbReference>
<evidence type="ECO:0000256" key="4">
    <source>
        <dbReference type="ARBA" id="ARBA00022801"/>
    </source>
</evidence>
<organism evidence="9 10">
    <name type="scientific">Alkaliphilus serpentinus</name>
    <dbReference type="NCBI Taxonomy" id="1482731"/>
    <lineage>
        <taxon>Bacteria</taxon>
        <taxon>Bacillati</taxon>
        <taxon>Bacillota</taxon>
        <taxon>Clostridia</taxon>
        <taxon>Peptostreptococcales</taxon>
        <taxon>Natronincolaceae</taxon>
        <taxon>Alkaliphilus</taxon>
    </lineage>
</organism>
<feature type="active site" description="Charge relay system" evidence="6">
    <location>
        <position position="207"/>
    </location>
</feature>